<feature type="region of interest" description="Disordered" evidence="1">
    <location>
        <begin position="17"/>
        <end position="40"/>
    </location>
</feature>
<proteinExistence type="predicted"/>
<protein>
    <submittedName>
        <fullName evidence="2">Uncharacterized protein</fullName>
    </submittedName>
</protein>
<evidence type="ECO:0000313" key="3">
    <source>
        <dbReference type="Proteomes" id="UP000548476"/>
    </source>
</evidence>
<gene>
    <name evidence="2" type="ORF">HNR73_006888</name>
</gene>
<evidence type="ECO:0000256" key="1">
    <source>
        <dbReference type="SAM" id="MobiDB-lite"/>
    </source>
</evidence>
<evidence type="ECO:0000313" key="2">
    <source>
        <dbReference type="EMBL" id="MBB6038999.1"/>
    </source>
</evidence>
<keyword evidence="3" id="KW-1185">Reference proteome</keyword>
<name>A0A841G2R5_9ACTN</name>
<sequence>MASSAVKKSRVKVVTEGDGHLPLTELTSDRPAAGSPFGDDLTFPLPVEGLNWEHSTPVEPRLDSYAGGH</sequence>
<dbReference type="EMBL" id="JACHGT010000019">
    <property type="protein sequence ID" value="MBB6038999.1"/>
    <property type="molecule type" value="Genomic_DNA"/>
</dbReference>
<organism evidence="2 3">
    <name type="scientific">Phytomonospora endophytica</name>
    <dbReference type="NCBI Taxonomy" id="714109"/>
    <lineage>
        <taxon>Bacteria</taxon>
        <taxon>Bacillati</taxon>
        <taxon>Actinomycetota</taxon>
        <taxon>Actinomycetes</taxon>
        <taxon>Micromonosporales</taxon>
        <taxon>Micromonosporaceae</taxon>
        <taxon>Phytomonospora</taxon>
    </lineage>
</organism>
<reference evidence="2 3" key="1">
    <citation type="submission" date="2020-08" db="EMBL/GenBank/DDBJ databases">
        <title>Genomic Encyclopedia of Type Strains, Phase IV (KMG-IV): sequencing the most valuable type-strain genomes for metagenomic binning, comparative biology and taxonomic classification.</title>
        <authorList>
            <person name="Goeker M."/>
        </authorList>
    </citation>
    <scope>NUCLEOTIDE SEQUENCE [LARGE SCALE GENOMIC DNA]</scope>
    <source>
        <strain evidence="2 3">YIM 65646</strain>
    </source>
</reference>
<dbReference type="AlphaFoldDB" id="A0A841G2R5"/>
<dbReference type="RefSeq" id="WP_184791975.1">
    <property type="nucleotide sequence ID" value="NZ_BONT01000073.1"/>
</dbReference>
<comment type="caution">
    <text evidence="2">The sequence shown here is derived from an EMBL/GenBank/DDBJ whole genome shotgun (WGS) entry which is preliminary data.</text>
</comment>
<dbReference type="Proteomes" id="UP000548476">
    <property type="component" value="Unassembled WGS sequence"/>
</dbReference>
<accession>A0A841G2R5</accession>